<accession>A0A4R8UAU4</accession>
<keyword evidence="1" id="KW-0812">Transmembrane</keyword>
<keyword evidence="3" id="KW-1185">Reference proteome</keyword>
<dbReference type="EMBL" id="SOEZ01000073">
    <property type="protein sequence ID" value="TFB47382.1"/>
    <property type="molecule type" value="Genomic_DNA"/>
</dbReference>
<evidence type="ECO:0000313" key="3">
    <source>
        <dbReference type="Proteomes" id="UP000297866"/>
    </source>
</evidence>
<feature type="transmembrane region" description="Helical" evidence="1">
    <location>
        <begin position="196"/>
        <end position="216"/>
    </location>
</feature>
<name>A0A4R8UAU4_9MICO</name>
<feature type="transmembrane region" description="Helical" evidence="1">
    <location>
        <begin position="141"/>
        <end position="162"/>
    </location>
</feature>
<dbReference type="AlphaFoldDB" id="A0A4R8UAU4"/>
<comment type="caution">
    <text evidence="2">The sequence shown here is derived from an EMBL/GenBank/DDBJ whole genome shotgun (WGS) entry which is preliminary data.</text>
</comment>
<keyword evidence="1" id="KW-0472">Membrane</keyword>
<evidence type="ECO:0000313" key="2">
    <source>
        <dbReference type="EMBL" id="TFB47382.1"/>
    </source>
</evidence>
<gene>
    <name evidence="2" type="ORF">E3O23_14980</name>
</gene>
<reference evidence="2 3" key="1">
    <citation type="submission" date="2019-03" db="EMBL/GenBank/DDBJ databases">
        <title>Genomics of glacier-inhabiting Cryobacterium strains.</title>
        <authorList>
            <person name="Liu Q."/>
            <person name="Xin Y.-H."/>
        </authorList>
    </citation>
    <scope>NUCLEOTIDE SEQUENCE [LARGE SCALE GENOMIC DNA]</scope>
    <source>
        <strain evidence="2 3">Sr47</strain>
    </source>
</reference>
<dbReference type="Proteomes" id="UP000297866">
    <property type="component" value="Unassembled WGS sequence"/>
</dbReference>
<evidence type="ECO:0000256" key="1">
    <source>
        <dbReference type="SAM" id="Phobius"/>
    </source>
</evidence>
<organism evidence="2 3">
    <name type="scientific">Cryobacterium tagatosivorans</name>
    <dbReference type="NCBI Taxonomy" id="1259199"/>
    <lineage>
        <taxon>Bacteria</taxon>
        <taxon>Bacillati</taxon>
        <taxon>Actinomycetota</taxon>
        <taxon>Actinomycetes</taxon>
        <taxon>Micrococcales</taxon>
        <taxon>Microbacteriaceae</taxon>
        <taxon>Cryobacterium</taxon>
    </lineage>
</organism>
<sequence length="245" mass="25549">MASQPAATAPPHVLELRVHGINNTAPNVLLDLPGDESERVAGDTLGSFWRPTAESLGRRRARGTSAPRGSVPPRIRREAYSWGGMVRSTPDAAGPGGIVVAALARVGWALLLPFSIANAAAWSWRLPTHGPAAGRSARAGIIRLFGVLLTLLLVATTTSLAVDVLAQQCYTGRTLDCTVLPGPFEALAGWTTGRRMALLSLAPAGLTVGLWLLSAVSRLRYDVADRFLAAQPRSPAPAAAAASGP</sequence>
<protein>
    <recommendedName>
        <fullName evidence="4">Integral membrane protein</fullName>
    </recommendedName>
</protein>
<evidence type="ECO:0008006" key="4">
    <source>
        <dbReference type="Google" id="ProtNLM"/>
    </source>
</evidence>
<keyword evidence="1" id="KW-1133">Transmembrane helix</keyword>
<proteinExistence type="predicted"/>
<feature type="non-terminal residue" evidence="2">
    <location>
        <position position="245"/>
    </location>
</feature>